<feature type="region of interest" description="Disordered" evidence="1">
    <location>
        <begin position="30"/>
        <end position="60"/>
    </location>
</feature>
<dbReference type="EMBL" id="JBBPBM010001798">
    <property type="protein sequence ID" value="KAK8481887.1"/>
    <property type="molecule type" value="Genomic_DNA"/>
</dbReference>
<accession>A0ABR1ZNF3</accession>
<name>A0ABR1ZNF3_9ROSI</name>
<protein>
    <submittedName>
        <fullName evidence="3">Uncharacterized protein</fullName>
    </submittedName>
</protein>
<evidence type="ECO:0000313" key="4">
    <source>
        <dbReference type="Proteomes" id="UP001472677"/>
    </source>
</evidence>
<proteinExistence type="predicted"/>
<evidence type="ECO:0000256" key="2">
    <source>
        <dbReference type="SAM" id="SignalP"/>
    </source>
</evidence>
<keyword evidence="4" id="KW-1185">Reference proteome</keyword>
<dbReference type="Proteomes" id="UP001472677">
    <property type="component" value="Unassembled WGS sequence"/>
</dbReference>
<keyword evidence="2" id="KW-0732">Signal</keyword>
<gene>
    <name evidence="3" type="ORF">V6N12_030587</name>
</gene>
<feature type="compositionally biased region" description="Low complexity" evidence="1">
    <location>
        <begin position="31"/>
        <end position="50"/>
    </location>
</feature>
<feature type="region of interest" description="Disordered" evidence="1">
    <location>
        <begin position="74"/>
        <end position="109"/>
    </location>
</feature>
<reference evidence="3 4" key="1">
    <citation type="journal article" date="2024" name="G3 (Bethesda)">
        <title>Genome assembly of Hibiscus sabdariffa L. provides insights into metabolisms of medicinal natural products.</title>
        <authorList>
            <person name="Kim T."/>
        </authorList>
    </citation>
    <scope>NUCLEOTIDE SEQUENCE [LARGE SCALE GENOMIC DNA]</scope>
    <source>
        <strain evidence="3">TK-2024</strain>
        <tissue evidence="3">Old leaves</tissue>
    </source>
</reference>
<evidence type="ECO:0000256" key="1">
    <source>
        <dbReference type="SAM" id="MobiDB-lite"/>
    </source>
</evidence>
<sequence length="109" mass="10625">MAKIALVIVLISMIMILSIHSAVGDAAVSSTPATGAADAKGAAVPAADGPSKGNKDSTWTDWAKQKISGIENMFSSSSSSASAPAPAPIPATATTTPAATTTTPSAGKV</sequence>
<feature type="chain" id="PRO_5047285769" evidence="2">
    <location>
        <begin position="22"/>
        <end position="109"/>
    </location>
</feature>
<feature type="compositionally biased region" description="Low complexity" evidence="1">
    <location>
        <begin position="75"/>
        <end position="109"/>
    </location>
</feature>
<organism evidence="3 4">
    <name type="scientific">Hibiscus sabdariffa</name>
    <name type="common">roselle</name>
    <dbReference type="NCBI Taxonomy" id="183260"/>
    <lineage>
        <taxon>Eukaryota</taxon>
        <taxon>Viridiplantae</taxon>
        <taxon>Streptophyta</taxon>
        <taxon>Embryophyta</taxon>
        <taxon>Tracheophyta</taxon>
        <taxon>Spermatophyta</taxon>
        <taxon>Magnoliopsida</taxon>
        <taxon>eudicotyledons</taxon>
        <taxon>Gunneridae</taxon>
        <taxon>Pentapetalae</taxon>
        <taxon>rosids</taxon>
        <taxon>malvids</taxon>
        <taxon>Malvales</taxon>
        <taxon>Malvaceae</taxon>
        <taxon>Malvoideae</taxon>
        <taxon>Hibiscus</taxon>
    </lineage>
</organism>
<comment type="caution">
    <text evidence="3">The sequence shown here is derived from an EMBL/GenBank/DDBJ whole genome shotgun (WGS) entry which is preliminary data.</text>
</comment>
<feature type="signal peptide" evidence="2">
    <location>
        <begin position="1"/>
        <end position="21"/>
    </location>
</feature>
<evidence type="ECO:0000313" key="3">
    <source>
        <dbReference type="EMBL" id="KAK8481887.1"/>
    </source>
</evidence>